<evidence type="ECO:0000259" key="11">
    <source>
        <dbReference type="Pfam" id="PF12693"/>
    </source>
</evidence>
<dbReference type="InterPro" id="IPR024230">
    <property type="entry name" value="GspL_cyto_dom"/>
</dbReference>
<name>A0ABR6XE96_9BURK</name>
<dbReference type="Pfam" id="PF12693">
    <property type="entry name" value="GspL_C"/>
    <property type="match status" value="1"/>
</dbReference>
<keyword evidence="3" id="KW-0813">Transport</keyword>
<evidence type="ECO:0000259" key="10">
    <source>
        <dbReference type="Pfam" id="PF05134"/>
    </source>
</evidence>
<evidence type="ECO:0000256" key="9">
    <source>
        <dbReference type="ARBA" id="ARBA00023136"/>
    </source>
</evidence>
<dbReference type="EMBL" id="JACOFT010000002">
    <property type="protein sequence ID" value="MBC3811217.1"/>
    <property type="molecule type" value="Genomic_DNA"/>
</dbReference>
<reference evidence="12 13" key="1">
    <citation type="submission" date="2020-08" db="EMBL/GenBank/DDBJ databases">
        <title>Novel species isolated from subtropical streams in China.</title>
        <authorList>
            <person name="Lu H."/>
        </authorList>
    </citation>
    <scope>NUCLEOTIDE SEQUENCE [LARGE SCALE GENOMIC DNA]</scope>
    <source>
        <strain evidence="12 13">CCTCC AB 2015119</strain>
    </source>
</reference>
<evidence type="ECO:0000256" key="6">
    <source>
        <dbReference type="ARBA" id="ARBA00022692"/>
    </source>
</evidence>
<evidence type="ECO:0000256" key="7">
    <source>
        <dbReference type="ARBA" id="ARBA00022927"/>
    </source>
</evidence>
<sequence>MASTLTISLPSRVAAQSSPDWFSQTFPFALFSAEGNILQQGLQTLTELRALSVGARQLHLLLAASDVSLLAIKVPPMSAAKFKTALPNLLEEQLTSDPADVALVATPVLNGEATVAVADRAWLETIAAKVKDWPVKKIAAFPSQLALTLPGQENHAAALIENRDGVLALTIRQSELQGMGLNLAETERDSAIAMLNLLAPETNVELYVGVNEVEQYQALLQTLALNERCQVRAISWQNRVGGISLKTLDLMSDVGAVHKPSIDWSLWRWPLRLLAVMVILNIAALNMEWFTLKREARNLSAALMQTYKNSFPKETTIPDPLVQMRQKVDLAKRLSGQFAPNDFAVMAAQFSQVWERVMLGKPADVVSVEYKDRGLNVKVKSPGQIPLDQLRGALAEQSMRMEATPDGILHITMGGKN</sequence>
<dbReference type="NCBIfam" id="TIGR01709">
    <property type="entry name" value="typeII_sec_gspL"/>
    <property type="match status" value="1"/>
</dbReference>
<dbReference type="Pfam" id="PF05134">
    <property type="entry name" value="T2SSL"/>
    <property type="match status" value="1"/>
</dbReference>
<keyword evidence="13" id="KW-1185">Reference proteome</keyword>
<keyword evidence="7" id="KW-0653">Protein transport</keyword>
<organism evidence="12 13">
    <name type="scientific">Undibacterium aquatile</name>
    <dbReference type="NCBI Taxonomy" id="1537398"/>
    <lineage>
        <taxon>Bacteria</taxon>
        <taxon>Pseudomonadati</taxon>
        <taxon>Pseudomonadota</taxon>
        <taxon>Betaproteobacteria</taxon>
        <taxon>Burkholderiales</taxon>
        <taxon>Oxalobacteraceae</taxon>
        <taxon>Undibacterium</taxon>
    </lineage>
</organism>
<evidence type="ECO:0000313" key="13">
    <source>
        <dbReference type="Proteomes" id="UP000637632"/>
    </source>
</evidence>
<gene>
    <name evidence="12" type="ORF">H8K26_07160</name>
</gene>
<evidence type="ECO:0000256" key="2">
    <source>
        <dbReference type="ARBA" id="ARBA00005318"/>
    </source>
</evidence>
<proteinExistence type="inferred from homology"/>
<comment type="subcellular location">
    <subcellularLocation>
        <location evidence="1">Cell inner membrane</location>
        <topology evidence="1">Single-pass membrane protein</topology>
    </subcellularLocation>
</comment>
<evidence type="ECO:0000256" key="4">
    <source>
        <dbReference type="ARBA" id="ARBA00022475"/>
    </source>
</evidence>
<evidence type="ECO:0000313" key="12">
    <source>
        <dbReference type="EMBL" id="MBC3811217.1"/>
    </source>
</evidence>
<dbReference type="InterPro" id="IPR007812">
    <property type="entry name" value="T2SS_protein-GspL"/>
</dbReference>
<keyword evidence="6" id="KW-0812">Transmembrane</keyword>
<evidence type="ECO:0008006" key="14">
    <source>
        <dbReference type="Google" id="ProtNLM"/>
    </source>
</evidence>
<dbReference type="RefSeq" id="WP_190478397.1">
    <property type="nucleotide sequence ID" value="NZ_JACOFT010000002.1"/>
</dbReference>
<dbReference type="Gene3D" id="3.30.420.380">
    <property type="match status" value="1"/>
</dbReference>
<feature type="domain" description="GspL cytoplasmic actin-ATPase-like" evidence="10">
    <location>
        <begin position="31"/>
        <end position="215"/>
    </location>
</feature>
<dbReference type="SUPFAM" id="SSF53067">
    <property type="entry name" value="Actin-like ATPase domain"/>
    <property type="match status" value="1"/>
</dbReference>
<comment type="similarity">
    <text evidence="2">Belongs to the GSP L family.</text>
</comment>
<keyword evidence="4" id="KW-1003">Cell membrane</keyword>
<protein>
    <recommendedName>
        <fullName evidence="14">General secretion pathway protein L</fullName>
    </recommendedName>
</protein>
<feature type="domain" description="GspL periplasmic" evidence="11">
    <location>
        <begin position="264"/>
        <end position="397"/>
    </location>
</feature>
<keyword evidence="9" id="KW-0472">Membrane</keyword>
<accession>A0ABR6XE96</accession>
<evidence type="ECO:0000256" key="3">
    <source>
        <dbReference type="ARBA" id="ARBA00022448"/>
    </source>
</evidence>
<dbReference type="Proteomes" id="UP000637632">
    <property type="component" value="Unassembled WGS sequence"/>
</dbReference>
<evidence type="ECO:0000256" key="1">
    <source>
        <dbReference type="ARBA" id="ARBA00004377"/>
    </source>
</evidence>
<dbReference type="InterPro" id="IPR043129">
    <property type="entry name" value="ATPase_NBD"/>
</dbReference>
<dbReference type="PIRSF" id="PIRSF015761">
    <property type="entry name" value="Protein_L"/>
    <property type="match status" value="1"/>
</dbReference>
<evidence type="ECO:0000256" key="5">
    <source>
        <dbReference type="ARBA" id="ARBA00022519"/>
    </source>
</evidence>
<keyword evidence="5" id="KW-0997">Cell inner membrane</keyword>
<evidence type="ECO:0000256" key="8">
    <source>
        <dbReference type="ARBA" id="ARBA00022989"/>
    </source>
</evidence>
<comment type="caution">
    <text evidence="12">The sequence shown here is derived from an EMBL/GenBank/DDBJ whole genome shotgun (WGS) entry which is preliminary data.</text>
</comment>
<dbReference type="InterPro" id="IPR025691">
    <property type="entry name" value="GspL_pp_dom"/>
</dbReference>
<keyword evidence="8" id="KW-1133">Transmembrane helix</keyword>